<dbReference type="EMBL" id="GGEC01089625">
    <property type="protein sequence ID" value="MBX70109.1"/>
    <property type="molecule type" value="Transcribed_RNA"/>
</dbReference>
<dbReference type="AlphaFoldDB" id="A0A2P2QSX2"/>
<evidence type="ECO:0000313" key="1">
    <source>
        <dbReference type="EMBL" id="MBX70109.1"/>
    </source>
</evidence>
<protein>
    <submittedName>
        <fullName evidence="1">Uncharacterized protein</fullName>
    </submittedName>
</protein>
<organism evidence="1">
    <name type="scientific">Rhizophora mucronata</name>
    <name type="common">Asiatic mangrove</name>
    <dbReference type="NCBI Taxonomy" id="61149"/>
    <lineage>
        <taxon>Eukaryota</taxon>
        <taxon>Viridiplantae</taxon>
        <taxon>Streptophyta</taxon>
        <taxon>Embryophyta</taxon>
        <taxon>Tracheophyta</taxon>
        <taxon>Spermatophyta</taxon>
        <taxon>Magnoliopsida</taxon>
        <taxon>eudicotyledons</taxon>
        <taxon>Gunneridae</taxon>
        <taxon>Pentapetalae</taxon>
        <taxon>rosids</taxon>
        <taxon>fabids</taxon>
        <taxon>Malpighiales</taxon>
        <taxon>Rhizophoraceae</taxon>
        <taxon>Rhizophora</taxon>
    </lineage>
</organism>
<name>A0A2P2QSX2_RHIMU</name>
<proteinExistence type="predicted"/>
<reference evidence="1" key="1">
    <citation type="submission" date="2018-02" db="EMBL/GenBank/DDBJ databases">
        <title>Rhizophora mucronata_Transcriptome.</title>
        <authorList>
            <person name="Meera S.P."/>
            <person name="Sreeshan A."/>
            <person name="Augustine A."/>
        </authorList>
    </citation>
    <scope>NUCLEOTIDE SEQUENCE</scope>
    <source>
        <tissue evidence="1">Leaf</tissue>
    </source>
</reference>
<sequence>MGCLTRICGISCHTKCYQMQTMEVFSTFPWMLYVSPLFYANAK</sequence>
<accession>A0A2P2QSX2</accession>